<feature type="domain" description="Fibronectin type-II" evidence="7">
    <location>
        <begin position="85"/>
        <end position="133"/>
    </location>
</feature>
<keyword evidence="3" id="KW-0964">Secreted</keyword>
<feature type="domain" description="Fibronectin type-II" evidence="7">
    <location>
        <begin position="36"/>
        <end position="84"/>
    </location>
</feature>
<dbReference type="PANTHER" id="PTHR22918">
    <property type="entry name" value="SEMINAL PLASMA PROTEIN"/>
    <property type="match status" value="1"/>
</dbReference>
<keyword evidence="5 6" id="KW-1015">Disulfide bond</keyword>
<dbReference type="FunFam" id="2.10.10.10:FF:000003">
    <property type="entry name" value="binder of sperm protein homolog 1"/>
    <property type="match status" value="2"/>
</dbReference>
<dbReference type="HOGENOM" id="CLU_126630_2_0_1"/>
<dbReference type="GO" id="GO:0008201">
    <property type="term" value="F:heparin binding"/>
    <property type="evidence" value="ECO:0000318"/>
    <property type="project" value="GO_Central"/>
</dbReference>
<dbReference type="PROSITE" id="PS51092">
    <property type="entry name" value="FN2_2"/>
    <property type="match status" value="4"/>
</dbReference>
<dbReference type="eggNOG" id="KOG1565">
    <property type="taxonomic scope" value="Eukaryota"/>
</dbReference>
<dbReference type="STRING" id="9258.ENSOANP00000031091"/>
<sequence length="235" mass="27533">MFPRDQVTKSASGWVGGWSWPPSFPDWLIPPPCSFSDCPSCAFPFTYKGVLYFSCIPVRENSNKHWCGLTRNYDKDKKWKFCVPEDQPKCIFPFIYKGESYFHCTSSGHRTQGLWCATTSDYDGDRQWKTCTIYGGNSEKSGCVFPFLYRGQRMESCIGESNSRYWCSTTRNYDQDKRWQFCPDTSDLLPVPHFPFLYKDKVYYSCTIRDSLTRSPWCALTHDYDNDGKWEYCSF</sequence>
<dbReference type="Ensembl" id="ENSOANT00000040331.2">
    <property type="protein sequence ID" value="ENSOANP00000031091.2"/>
    <property type="gene ID" value="ENSOANG00000030580.2"/>
</dbReference>
<dbReference type="GeneTree" id="ENSGT00940000162766"/>
<feature type="disulfide bond" evidence="6">
    <location>
        <begin position="41"/>
        <end position="67"/>
    </location>
</feature>
<reference evidence="8 9" key="1">
    <citation type="journal article" date="2008" name="Nature">
        <title>Genome analysis of the platypus reveals unique signatures of evolution.</title>
        <authorList>
            <person name="Warren W.C."/>
            <person name="Hillier L.W."/>
            <person name="Marshall Graves J.A."/>
            <person name="Birney E."/>
            <person name="Ponting C.P."/>
            <person name="Grutzner F."/>
            <person name="Belov K."/>
            <person name="Miller W."/>
            <person name="Clarke L."/>
            <person name="Chinwalla A.T."/>
            <person name="Yang S.P."/>
            <person name="Heger A."/>
            <person name="Locke D.P."/>
            <person name="Miethke P."/>
            <person name="Waters P.D."/>
            <person name="Veyrunes F."/>
            <person name="Fulton L."/>
            <person name="Fulton B."/>
            <person name="Graves T."/>
            <person name="Wallis J."/>
            <person name="Puente X.S."/>
            <person name="Lopez-Otin C."/>
            <person name="Ordonez G.R."/>
            <person name="Eichler E.E."/>
            <person name="Chen L."/>
            <person name="Cheng Z."/>
            <person name="Deakin J.E."/>
            <person name="Alsop A."/>
            <person name="Thompson K."/>
            <person name="Kirby P."/>
            <person name="Papenfuss A.T."/>
            <person name="Wakefield M.J."/>
            <person name="Olender T."/>
            <person name="Lancet D."/>
            <person name="Huttley G.A."/>
            <person name="Smit A.F."/>
            <person name="Pask A."/>
            <person name="Temple-Smith P."/>
            <person name="Batzer M.A."/>
            <person name="Walker J.A."/>
            <person name="Konkel M.K."/>
            <person name="Harris R.S."/>
            <person name="Whittington C.M."/>
            <person name="Wong E.S."/>
            <person name="Gemmell N.J."/>
            <person name="Buschiazzo E."/>
            <person name="Vargas Jentzsch I.M."/>
            <person name="Merkel A."/>
            <person name="Schmitz J."/>
            <person name="Zemann A."/>
            <person name="Churakov G."/>
            <person name="Kriegs J.O."/>
            <person name="Brosius J."/>
            <person name="Murchison E.P."/>
            <person name="Sachidanandam R."/>
            <person name="Smith C."/>
            <person name="Hannon G.J."/>
            <person name="Tsend-Ayush E."/>
            <person name="McMillan D."/>
            <person name="Attenborough R."/>
            <person name="Rens W."/>
            <person name="Ferguson-Smith M."/>
            <person name="Lefevre C.M."/>
            <person name="Sharp J.A."/>
            <person name="Nicholas K.R."/>
            <person name="Ray D.A."/>
            <person name="Kube M."/>
            <person name="Reinhardt R."/>
            <person name="Pringle T.H."/>
            <person name="Taylor J."/>
            <person name="Jones R.C."/>
            <person name="Nixon B."/>
            <person name="Dacheux J.L."/>
            <person name="Niwa H."/>
            <person name="Sekita Y."/>
            <person name="Huang X."/>
            <person name="Stark A."/>
            <person name="Kheradpour P."/>
            <person name="Kellis M."/>
            <person name="Flicek P."/>
            <person name="Chen Y."/>
            <person name="Webber C."/>
            <person name="Hardison R."/>
            <person name="Nelson J."/>
            <person name="Hallsworth-Pepin K."/>
            <person name="Delehaunty K."/>
            <person name="Markovic C."/>
            <person name="Minx P."/>
            <person name="Feng Y."/>
            <person name="Kremitzki C."/>
            <person name="Mitreva M."/>
            <person name="Glasscock J."/>
            <person name="Wylie T."/>
            <person name="Wohldmann P."/>
            <person name="Thiru P."/>
            <person name="Nhan M.N."/>
            <person name="Pohl C.S."/>
            <person name="Smith S.M."/>
            <person name="Hou S."/>
            <person name="Nefedov M."/>
            <person name="de Jong P.J."/>
            <person name="Renfree M.B."/>
            <person name="Mardis E.R."/>
            <person name="Wilson R.K."/>
        </authorList>
    </citation>
    <scope>NUCLEOTIDE SEQUENCE [LARGE SCALE GENOMIC DNA]</scope>
    <source>
        <strain evidence="8 9">Glennie</strain>
    </source>
</reference>
<organism evidence="8 9">
    <name type="scientific">Ornithorhynchus anatinus</name>
    <name type="common">Duckbill platypus</name>
    <dbReference type="NCBI Taxonomy" id="9258"/>
    <lineage>
        <taxon>Eukaryota</taxon>
        <taxon>Metazoa</taxon>
        <taxon>Chordata</taxon>
        <taxon>Craniata</taxon>
        <taxon>Vertebrata</taxon>
        <taxon>Euteleostomi</taxon>
        <taxon>Mammalia</taxon>
        <taxon>Monotremata</taxon>
        <taxon>Ornithorhynchidae</taxon>
        <taxon>Ornithorhynchus</taxon>
    </lineage>
</organism>
<dbReference type="AlphaFoldDB" id="K7EC34"/>
<dbReference type="FunFam" id="2.10.10.10:FF:000009">
    <property type="entry name" value="Epididymal sperm-binding protein 1"/>
    <property type="match status" value="1"/>
</dbReference>
<feature type="disulfide bond" evidence="6">
    <location>
        <begin position="104"/>
        <end position="131"/>
    </location>
</feature>
<feature type="domain" description="Fibronectin type-II" evidence="7">
    <location>
        <begin position="138"/>
        <end position="184"/>
    </location>
</feature>
<feature type="disulfide bond" evidence="6">
    <location>
        <begin position="90"/>
        <end position="116"/>
    </location>
</feature>
<evidence type="ECO:0000256" key="1">
    <source>
        <dbReference type="ARBA" id="ARBA00004613"/>
    </source>
</evidence>
<feature type="disulfide bond" evidence="6">
    <location>
        <begin position="55"/>
        <end position="82"/>
    </location>
</feature>
<feature type="disulfide bond" evidence="6">
    <location>
        <begin position="206"/>
        <end position="233"/>
    </location>
</feature>
<dbReference type="PRINTS" id="PR00013">
    <property type="entry name" value="FNTYPEII"/>
</dbReference>
<dbReference type="PROSITE" id="PS00023">
    <property type="entry name" value="FN2_1"/>
    <property type="match status" value="1"/>
</dbReference>
<keyword evidence="9" id="KW-1185">Reference proteome</keyword>
<reference evidence="8" key="3">
    <citation type="submission" date="2025-09" db="UniProtKB">
        <authorList>
            <consortium name="Ensembl"/>
        </authorList>
    </citation>
    <scope>IDENTIFICATION</scope>
    <source>
        <strain evidence="8">Glennie</strain>
    </source>
</reference>
<evidence type="ECO:0000256" key="2">
    <source>
        <dbReference type="ARBA" id="ARBA00010011"/>
    </source>
</evidence>
<dbReference type="Bgee" id="ENSOANG00000030580">
    <property type="expression patterns" value="Expressed in adult mammalian kidney and 2 other cell types or tissues"/>
</dbReference>
<comment type="caution">
    <text evidence="6">Lacks conserved residue(s) required for the propagation of feature annotation.</text>
</comment>
<dbReference type="CDD" id="cd00062">
    <property type="entry name" value="FN2"/>
    <property type="match status" value="4"/>
</dbReference>
<feature type="domain" description="Fibronectin type-II" evidence="7">
    <location>
        <begin position="187"/>
        <end position="235"/>
    </location>
</feature>
<dbReference type="Proteomes" id="UP000002279">
    <property type="component" value="Chromosome 10"/>
</dbReference>
<evidence type="ECO:0000259" key="7">
    <source>
        <dbReference type="PROSITE" id="PS51092"/>
    </source>
</evidence>
<dbReference type="InterPro" id="IPR013806">
    <property type="entry name" value="Kringle-like"/>
</dbReference>
<dbReference type="SMART" id="SM00059">
    <property type="entry name" value="FN2"/>
    <property type="match status" value="4"/>
</dbReference>
<dbReference type="InterPro" id="IPR000562">
    <property type="entry name" value="FN_type2_dom"/>
</dbReference>
<evidence type="ECO:0000256" key="5">
    <source>
        <dbReference type="ARBA" id="ARBA00023157"/>
    </source>
</evidence>
<dbReference type="InterPro" id="IPR036943">
    <property type="entry name" value="FN_type2_sf"/>
</dbReference>
<name>K7EC34_ORNAN</name>
<evidence type="ECO:0000313" key="8">
    <source>
        <dbReference type="Ensembl" id="ENSOANP00000031091.2"/>
    </source>
</evidence>
<dbReference type="OMA" id="YCADINA"/>
<evidence type="ECO:0000256" key="3">
    <source>
        <dbReference type="ARBA" id="ARBA00022525"/>
    </source>
</evidence>
<accession>K7EC34</accession>
<comment type="similarity">
    <text evidence="2">Belongs to the seminal plasma protein family.</text>
</comment>
<proteinExistence type="inferred from homology"/>
<dbReference type="InParanoid" id="K7EC34"/>
<evidence type="ECO:0000313" key="9">
    <source>
        <dbReference type="Proteomes" id="UP000002279"/>
    </source>
</evidence>
<dbReference type="InterPro" id="IPR051666">
    <property type="entry name" value="SP_Capacitation_Regulator"/>
</dbReference>
<evidence type="ECO:0000256" key="6">
    <source>
        <dbReference type="PROSITE-ProRule" id="PRU00479"/>
    </source>
</evidence>
<dbReference type="GO" id="GO:0048240">
    <property type="term" value="P:sperm capacitation"/>
    <property type="evidence" value="ECO:0000318"/>
    <property type="project" value="GO_Central"/>
</dbReference>
<reference evidence="8" key="2">
    <citation type="submission" date="2025-08" db="UniProtKB">
        <authorList>
            <consortium name="Ensembl"/>
        </authorList>
    </citation>
    <scope>IDENTIFICATION</scope>
    <source>
        <strain evidence="8">Glennie</strain>
    </source>
</reference>
<dbReference type="Pfam" id="PF00040">
    <property type="entry name" value="fn2"/>
    <property type="match status" value="4"/>
</dbReference>
<evidence type="ECO:0000256" key="4">
    <source>
        <dbReference type="ARBA" id="ARBA00022737"/>
    </source>
</evidence>
<protein>
    <recommendedName>
        <fullName evidence="7">Fibronectin type-II domain-containing protein</fullName>
    </recommendedName>
</protein>
<dbReference type="GO" id="GO:0009986">
    <property type="term" value="C:cell surface"/>
    <property type="evidence" value="ECO:0000318"/>
    <property type="project" value="GO_Central"/>
</dbReference>
<dbReference type="GO" id="GO:0005576">
    <property type="term" value="C:extracellular region"/>
    <property type="evidence" value="ECO:0007669"/>
    <property type="project" value="UniProtKB-SubCell"/>
</dbReference>
<dbReference type="Gene3D" id="2.10.10.10">
    <property type="entry name" value="Fibronectin, type II, collagen-binding"/>
    <property type="match status" value="4"/>
</dbReference>
<dbReference type="PANTHER" id="PTHR22918:SF1">
    <property type="entry name" value="FIBRONECTIN TYPE-II DOMAIN-CONTAINING PROTEIN"/>
    <property type="match status" value="1"/>
</dbReference>
<keyword evidence="4" id="KW-0677">Repeat</keyword>
<comment type="subcellular location">
    <subcellularLocation>
        <location evidence="1">Secreted</location>
    </subcellularLocation>
</comment>
<dbReference type="SUPFAM" id="SSF57440">
    <property type="entry name" value="Kringle-like"/>
    <property type="match status" value="4"/>
</dbReference>